<organism evidence="3 4">
    <name type="scientific">Methylobacterium isbiliense</name>
    <dbReference type="NCBI Taxonomy" id="315478"/>
    <lineage>
        <taxon>Bacteria</taxon>
        <taxon>Pseudomonadati</taxon>
        <taxon>Pseudomonadota</taxon>
        <taxon>Alphaproteobacteria</taxon>
        <taxon>Hyphomicrobiales</taxon>
        <taxon>Methylobacteriaceae</taxon>
        <taxon>Methylobacterium</taxon>
    </lineage>
</organism>
<dbReference type="Gene3D" id="2.60.40.2020">
    <property type="match status" value="1"/>
</dbReference>
<evidence type="ECO:0000256" key="2">
    <source>
        <dbReference type="ARBA" id="ARBA00022704"/>
    </source>
</evidence>
<keyword evidence="2" id="KW-0789">Thiol protease inhibitor</keyword>
<evidence type="ECO:0000313" key="4">
    <source>
        <dbReference type="Proteomes" id="UP001055153"/>
    </source>
</evidence>
<dbReference type="RefSeq" id="WP_238235091.1">
    <property type="nucleotide sequence ID" value="NZ_BPQQ01000022.1"/>
</dbReference>
<keyword evidence="4" id="KW-1185">Reference proteome</keyword>
<name>A0ABQ4SEH7_9HYPH</name>
<dbReference type="SUPFAM" id="SSF141066">
    <property type="entry name" value="ICP-like"/>
    <property type="match status" value="1"/>
</dbReference>
<comment type="caution">
    <text evidence="3">The sequence shown here is derived from an EMBL/GenBank/DDBJ whole genome shotgun (WGS) entry which is preliminary data.</text>
</comment>
<evidence type="ECO:0008006" key="5">
    <source>
        <dbReference type="Google" id="ProtNLM"/>
    </source>
</evidence>
<reference evidence="3" key="1">
    <citation type="journal article" date="2021" name="Front. Microbiol.">
        <title>Comprehensive Comparative Genomics and Phenotyping of Methylobacterium Species.</title>
        <authorList>
            <person name="Alessa O."/>
            <person name="Ogura Y."/>
            <person name="Fujitani Y."/>
            <person name="Takami H."/>
            <person name="Hayashi T."/>
            <person name="Sahin N."/>
            <person name="Tani A."/>
        </authorList>
    </citation>
    <scope>NUCLEOTIDE SEQUENCE</scope>
    <source>
        <strain evidence="3">DSM 17168</strain>
    </source>
</reference>
<proteinExistence type="predicted"/>
<sequence>MTTKTRRGVAKVSDDGTVILTAPADGVGGFRWQLELPARVGTLVRRQQTVAGGMGAGSEATFVVKVDDPDGGPVHLVKKRPWEQQPIEVLEYKLSRD</sequence>
<dbReference type="Proteomes" id="UP001055153">
    <property type="component" value="Unassembled WGS sequence"/>
</dbReference>
<reference evidence="3" key="2">
    <citation type="submission" date="2021-08" db="EMBL/GenBank/DDBJ databases">
        <authorList>
            <person name="Tani A."/>
            <person name="Ola A."/>
            <person name="Ogura Y."/>
            <person name="Katsura K."/>
            <person name="Hayashi T."/>
        </authorList>
    </citation>
    <scope>NUCLEOTIDE SEQUENCE</scope>
    <source>
        <strain evidence="3">DSM 17168</strain>
    </source>
</reference>
<dbReference type="EMBL" id="BPQQ01000022">
    <property type="protein sequence ID" value="GJE00215.1"/>
    <property type="molecule type" value="Genomic_DNA"/>
</dbReference>
<protein>
    <recommendedName>
        <fullName evidence="5">Proteinase inhibitor I42 chagasin domain-containing protein</fullName>
    </recommendedName>
</protein>
<dbReference type="InterPro" id="IPR036331">
    <property type="entry name" value="Chagasin-like_sf"/>
</dbReference>
<evidence type="ECO:0000313" key="3">
    <source>
        <dbReference type="EMBL" id="GJE00215.1"/>
    </source>
</evidence>
<accession>A0ABQ4SEH7</accession>
<gene>
    <name evidence="3" type="ORF">GMJLKIPL_2133</name>
</gene>
<evidence type="ECO:0000256" key="1">
    <source>
        <dbReference type="ARBA" id="ARBA00022690"/>
    </source>
</evidence>
<keyword evidence="1" id="KW-0646">Protease inhibitor</keyword>